<reference evidence="5 6" key="1">
    <citation type="submission" date="2016-10" db="EMBL/GenBank/DDBJ databases">
        <authorList>
            <person name="de Groot N.N."/>
        </authorList>
    </citation>
    <scope>NUCLEOTIDE SEQUENCE [LARGE SCALE GENOMIC DNA]</scope>
    <source>
        <strain evidence="5 6">Z108</strain>
    </source>
</reference>
<keyword evidence="1" id="KW-0813">Transport</keyword>
<gene>
    <name evidence="5" type="ORF">SAMN04487861_10797</name>
</gene>
<evidence type="ECO:0000313" key="6">
    <source>
        <dbReference type="Proteomes" id="UP000183639"/>
    </source>
</evidence>
<dbReference type="SMART" id="SM00382">
    <property type="entry name" value="AAA"/>
    <property type="match status" value="1"/>
</dbReference>
<dbReference type="InterPro" id="IPR003439">
    <property type="entry name" value="ABC_transporter-like_ATP-bd"/>
</dbReference>
<dbReference type="EMBL" id="FOQK01000007">
    <property type="protein sequence ID" value="SFH89257.1"/>
    <property type="molecule type" value="Genomic_DNA"/>
</dbReference>
<dbReference type="PROSITE" id="PS50893">
    <property type="entry name" value="ABC_TRANSPORTER_2"/>
    <property type="match status" value="1"/>
</dbReference>
<dbReference type="InterPro" id="IPR051782">
    <property type="entry name" value="ABC_Transporter_VariousFunc"/>
</dbReference>
<evidence type="ECO:0000313" key="5">
    <source>
        <dbReference type="EMBL" id="SFH89257.1"/>
    </source>
</evidence>
<dbReference type="GO" id="GO:0016887">
    <property type="term" value="F:ATP hydrolysis activity"/>
    <property type="evidence" value="ECO:0007669"/>
    <property type="project" value="InterPro"/>
</dbReference>
<evidence type="ECO:0000259" key="4">
    <source>
        <dbReference type="PROSITE" id="PS50893"/>
    </source>
</evidence>
<evidence type="ECO:0000256" key="2">
    <source>
        <dbReference type="ARBA" id="ARBA00022741"/>
    </source>
</evidence>
<dbReference type="Proteomes" id="UP000183639">
    <property type="component" value="Unassembled WGS sequence"/>
</dbReference>
<accession>A0A1I3DR84</accession>
<dbReference type="PANTHER" id="PTHR42939:SF1">
    <property type="entry name" value="ABC TRANSPORTER ATP-BINDING PROTEIN ALBC-RELATED"/>
    <property type="match status" value="1"/>
</dbReference>
<keyword evidence="2" id="KW-0547">Nucleotide-binding</keyword>
<name>A0A1I3DR84_SELRU</name>
<organism evidence="5 6">
    <name type="scientific">Selenomonas ruminantium</name>
    <dbReference type="NCBI Taxonomy" id="971"/>
    <lineage>
        <taxon>Bacteria</taxon>
        <taxon>Bacillati</taxon>
        <taxon>Bacillota</taxon>
        <taxon>Negativicutes</taxon>
        <taxon>Selenomonadales</taxon>
        <taxon>Selenomonadaceae</taxon>
        <taxon>Selenomonas</taxon>
    </lineage>
</organism>
<dbReference type="RefSeq" id="WP_075442784.1">
    <property type="nucleotide sequence ID" value="NZ_FOQK01000007.1"/>
</dbReference>
<protein>
    <submittedName>
        <fullName evidence="5">Heme exporter protein A</fullName>
    </submittedName>
</protein>
<dbReference type="InterPro" id="IPR003593">
    <property type="entry name" value="AAA+_ATPase"/>
</dbReference>
<dbReference type="Gene3D" id="3.40.50.300">
    <property type="entry name" value="P-loop containing nucleotide triphosphate hydrolases"/>
    <property type="match status" value="1"/>
</dbReference>
<keyword evidence="3" id="KW-0067">ATP-binding</keyword>
<sequence>MITIKFEAVTQSFYGRTIFQDINAELRSGTITAVTGQNGSGKSTLLKLAARFMLPAAGQVSVWEEARELRRAELRSRLAMVTPELRFYPRLTARENLAFLLGLRGITLDDAAFSALMMRVGLRETEIAAVFTGEFSTGMRQRLKLAALLASGADIWLLDEPGANLDAGGRELVLREARQAADEGRLVLWATNDGREEAAADAAIHLAGH</sequence>
<dbReference type="AlphaFoldDB" id="A0A1I3DR84"/>
<dbReference type="PANTHER" id="PTHR42939">
    <property type="entry name" value="ABC TRANSPORTER ATP-BINDING PROTEIN ALBC-RELATED"/>
    <property type="match status" value="1"/>
</dbReference>
<dbReference type="SUPFAM" id="SSF52540">
    <property type="entry name" value="P-loop containing nucleoside triphosphate hydrolases"/>
    <property type="match status" value="1"/>
</dbReference>
<dbReference type="GO" id="GO:0005524">
    <property type="term" value="F:ATP binding"/>
    <property type="evidence" value="ECO:0007669"/>
    <property type="project" value="UniProtKB-KW"/>
</dbReference>
<dbReference type="OrthoDB" id="9804819at2"/>
<dbReference type="Pfam" id="PF00005">
    <property type="entry name" value="ABC_tran"/>
    <property type="match status" value="1"/>
</dbReference>
<proteinExistence type="predicted"/>
<evidence type="ECO:0000256" key="1">
    <source>
        <dbReference type="ARBA" id="ARBA00022448"/>
    </source>
</evidence>
<feature type="domain" description="ABC transporter" evidence="4">
    <location>
        <begin position="4"/>
        <end position="207"/>
    </location>
</feature>
<evidence type="ECO:0000256" key="3">
    <source>
        <dbReference type="ARBA" id="ARBA00022840"/>
    </source>
</evidence>
<dbReference type="InterPro" id="IPR027417">
    <property type="entry name" value="P-loop_NTPase"/>
</dbReference>